<dbReference type="CDD" id="cd03257">
    <property type="entry name" value="ABC_NikE_OppD_transporters"/>
    <property type="match status" value="1"/>
</dbReference>
<evidence type="ECO:0000256" key="7">
    <source>
        <dbReference type="ARBA" id="ARBA00023136"/>
    </source>
</evidence>
<dbReference type="PROSITE" id="PS00211">
    <property type="entry name" value="ABC_TRANSPORTER_1"/>
    <property type="match status" value="1"/>
</dbReference>
<dbReference type="AlphaFoldDB" id="A0A1R1MLL0"/>
<dbReference type="FunFam" id="3.40.50.300:FF:000016">
    <property type="entry name" value="Oligopeptide ABC transporter ATP-binding component"/>
    <property type="match status" value="1"/>
</dbReference>
<evidence type="ECO:0000256" key="1">
    <source>
        <dbReference type="ARBA" id="ARBA00004417"/>
    </source>
</evidence>
<keyword evidence="4" id="KW-1003">Cell membrane</keyword>
<evidence type="ECO:0000313" key="9">
    <source>
        <dbReference type="EMBL" id="OMH40639.1"/>
    </source>
</evidence>
<comment type="similarity">
    <text evidence="2">Belongs to the ABC transporter superfamily.</text>
</comment>
<comment type="caution">
    <text evidence="9">The sequence shown here is derived from an EMBL/GenBank/DDBJ whole genome shotgun (WGS) entry which is preliminary data.</text>
</comment>
<dbReference type="SMART" id="SM00382">
    <property type="entry name" value="AAA"/>
    <property type="match status" value="1"/>
</dbReference>
<reference evidence="9 10" key="1">
    <citation type="submission" date="2016-10" db="EMBL/GenBank/DDBJ databases">
        <title>Genome sequence of a sulfur-reducing bacterium Desulfurobacterium indicum K6013.</title>
        <authorList>
            <person name="Cao J."/>
            <person name="Shao Z."/>
            <person name="Alain K."/>
            <person name="Jebbar M."/>
        </authorList>
    </citation>
    <scope>NUCLEOTIDE SEQUENCE [LARGE SCALE GENOMIC DNA]</scope>
    <source>
        <strain evidence="9 10">K6013</strain>
    </source>
</reference>
<dbReference type="GO" id="GO:0015833">
    <property type="term" value="P:peptide transport"/>
    <property type="evidence" value="ECO:0007669"/>
    <property type="project" value="InterPro"/>
</dbReference>
<dbReference type="PANTHER" id="PTHR43297:SF2">
    <property type="entry name" value="DIPEPTIDE TRANSPORT ATP-BINDING PROTEIN DPPD"/>
    <property type="match status" value="1"/>
</dbReference>
<dbReference type="Gene3D" id="3.40.50.300">
    <property type="entry name" value="P-loop containing nucleotide triphosphate hydrolases"/>
    <property type="match status" value="1"/>
</dbReference>
<dbReference type="InterPro" id="IPR050388">
    <property type="entry name" value="ABC_Ni/Peptide_Import"/>
</dbReference>
<dbReference type="PROSITE" id="PS50893">
    <property type="entry name" value="ABC_TRANSPORTER_2"/>
    <property type="match status" value="1"/>
</dbReference>
<proteinExistence type="inferred from homology"/>
<evidence type="ECO:0000259" key="8">
    <source>
        <dbReference type="PROSITE" id="PS50893"/>
    </source>
</evidence>
<dbReference type="OrthoDB" id="9806285at2"/>
<dbReference type="Proteomes" id="UP000187408">
    <property type="component" value="Unassembled WGS sequence"/>
</dbReference>
<dbReference type="Pfam" id="PF00005">
    <property type="entry name" value="ABC_tran"/>
    <property type="match status" value="1"/>
</dbReference>
<name>A0A1R1MLL0_9BACT</name>
<dbReference type="SUPFAM" id="SSF52540">
    <property type="entry name" value="P-loop containing nucleoside triphosphate hydrolases"/>
    <property type="match status" value="1"/>
</dbReference>
<dbReference type="InterPro" id="IPR027417">
    <property type="entry name" value="P-loop_NTPase"/>
</dbReference>
<dbReference type="NCBIfam" id="TIGR01727">
    <property type="entry name" value="oligo_HPY"/>
    <property type="match status" value="1"/>
</dbReference>
<keyword evidence="10" id="KW-1185">Reference proteome</keyword>
<evidence type="ECO:0000256" key="5">
    <source>
        <dbReference type="ARBA" id="ARBA00022741"/>
    </source>
</evidence>
<keyword evidence="3" id="KW-0813">Transport</keyword>
<dbReference type="GO" id="GO:0005886">
    <property type="term" value="C:plasma membrane"/>
    <property type="evidence" value="ECO:0007669"/>
    <property type="project" value="UniProtKB-SubCell"/>
</dbReference>
<dbReference type="GO" id="GO:0016887">
    <property type="term" value="F:ATP hydrolysis activity"/>
    <property type="evidence" value="ECO:0007669"/>
    <property type="project" value="InterPro"/>
</dbReference>
<dbReference type="Pfam" id="PF08352">
    <property type="entry name" value="oligo_HPY"/>
    <property type="match status" value="1"/>
</dbReference>
<evidence type="ECO:0000256" key="4">
    <source>
        <dbReference type="ARBA" id="ARBA00022475"/>
    </source>
</evidence>
<dbReference type="PANTHER" id="PTHR43297">
    <property type="entry name" value="OLIGOPEPTIDE TRANSPORT ATP-BINDING PROTEIN APPD"/>
    <property type="match status" value="1"/>
</dbReference>
<keyword evidence="6" id="KW-0067">ATP-binding</keyword>
<sequence>MIEVSHLTITYPNGFVAVKNVSFSIDKKEVFALVGESGCGKSTTAHALIRLLPKGSRIEGSFKLSGREIVSLKEKEMRKVRGKEIGMVFQDPLNALNPLVRVREHFFETFAAHGIKKSRDELLGRVRELFEFIDLPFEKVNSYPFELSGGQRQRVMFAIALVLNPRLIILDEPTTALDVLAQKKVLGLIDKTKETFDSATLLITHDMGVVNEVADKVAVMYKGVIMEKGDKDKVLHSPIHPYTRLLISCVPKYDIHDTSIPDIPLEDKNVEGCPFAPRCPKVSDRCFKELPKPVVVKGREVSCFNVES</sequence>
<comment type="subcellular location">
    <subcellularLocation>
        <location evidence="1">Cell inner membrane</location>
        <topology evidence="1">Peripheral membrane protein</topology>
    </subcellularLocation>
</comment>
<evidence type="ECO:0000256" key="3">
    <source>
        <dbReference type="ARBA" id="ARBA00022448"/>
    </source>
</evidence>
<protein>
    <recommendedName>
        <fullName evidence="8">ABC transporter domain-containing protein</fullName>
    </recommendedName>
</protein>
<dbReference type="GO" id="GO:0005524">
    <property type="term" value="F:ATP binding"/>
    <property type="evidence" value="ECO:0007669"/>
    <property type="project" value="UniProtKB-KW"/>
</dbReference>
<keyword evidence="5" id="KW-0547">Nucleotide-binding</keyword>
<organism evidence="9 10">
    <name type="scientific">Desulfurobacterium indicum</name>
    <dbReference type="NCBI Taxonomy" id="1914305"/>
    <lineage>
        <taxon>Bacteria</taxon>
        <taxon>Pseudomonadati</taxon>
        <taxon>Aquificota</taxon>
        <taxon>Aquificia</taxon>
        <taxon>Desulfurobacteriales</taxon>
        <taxon>Desulfurobacteriaceae</taxon>
        <taxon>Desulfurobacterium</taxon>
    </lineage>
</organism>
<dbReference type="InterPro" id="IPR003593">
    <property type="entry name" value="AAA+_ATPase"/>
</dbReference>
<keyword evidence="7" id="KW-0472">Membrane</keyword>
<evidence type="ECO:0000256" key="2">
    <source>
        <dbReference type="ARBA" id="ARBA00005417"/>
    </source>
</evidence>
<dbReference type="EMBL" id="MOEN01000012">
    <property type="protein sequence ID" value="OMH40639.1"/>
    <property type="molecule type" value="Genomic_DNA"/>
</dbReference>
<dbReference type="STRING" id="1914305.BLW93_04400"/>
<accession>A0A1R1MLL0</accession>
<evidence type="ECO:0000313" key="10">
    <source>
        <dbReference type="Proteomes" id="UP000187408"/>
    </source>
</evidence>
<evidence type="ECO:0000256" key="6">
    <source>
        <dbReference type="ARBA" id="ARBA00022840"/>
    </source>
</evidence>
<dbReference type="InterPro" id="IPR013563">
    <property type="entry name" value="Oligopep_ABC_C"/>
</dbReference>
<dbReference type="InterPro" id="IPR017871">
    <property type="entry name" value="ABC_transporter-like_CS"/>
</dbReference>
<dbReference type="InterPro" id="IPR003439">
    <property type="entry name" value="ABC_transporter-like_ATP-bd"/>
</dbReference>
<dbReference type="RefSeq" id="WP_076712896.1">
    <property type="nucleotide sequence ID" value="NZ_MOEN01000012.1"/>
</dbReference>
<feature type="domain" description="ABC transporter" evidence="8">
    <location>
        <begin position="2"/>
        <end position="247"/>
    </location>
</feature>
<gene>
    <name evidence="9" type="ORF">BLW93_04400</name>
</gene>